<sequence length="108" mass="11445">MKPRDTTGRAPAPRASAGTADQFCKFKTIPSRSTDFIRGAAVPAAQGELAVGDAVIPARRRPLLPGGAGAAGTRLDRNGFLFEGHRVPTETADERVRLYVTIVRVSSV</sequence>
<dbReference type="EMBL" id="BGZK01000488">
    <property type="protein sequence ID" value="GBP46739.1"/>
    <property type="molecule type" value="Genomic_DNA"/>
</dbReference>
<dbReference type="AlphaFoldDB" id="A0A4C1W8A9"/>
<accession>A0A4C1W8A9</accession>
<comment type="caution">
    <text evidence="1">The sequence shown here is derived from an EMBL/GenBank/DDBJ whole genome shotgun (WGS) entry which is preliminary data.</text>
</comment>
<gene>
    <name evidence="1" type="ORF">EVAR_86992_1</name>
</gene>
<protein>
    <submittedName>
        <fullName evidence="1">Uncharacterized protein</fullName>
    </submittedName>
</protein>
<evidence type="ECO:0000313" key="2">
    <source>
        <dbReference type="Proteomes" id="UP000299102"/>
    </source>
</evidence>
<keyword evidence="2" id="KW-1185">Reference proteome</keyword>
<name>A0A4C1W8A9_EUMVA</name>
<organism evidence="1 2">
    <name type="scientific">Eumeta variegata</name>
    <name type="common">Bagworm moth</name>
    <name type="synonym">Eumeta japonica</name>
    <dbReference type="NCBI Taxonomy" id="151549"/>
    <lineage>
        <taxon>Eukaryota</taxon>
        <taxon>Metazoa</taxon>
        <taxon>Ecdysozoa</taxon>
        <taxon>Arthropoda</taxon>
        <taxon>Hexapoda</taxon>
        <taxon>Insecta</taxon>
        <taxon>Pterygota</taxon>
        <taxon>Neoptera</taxon>
        <taxon>Endopterygota</taxon>
        <taxon>Lepidoptera</taxon>
        <taxon>Glossata</taxon>
        <taxon>Ditrysia</taxon>
        <taxon>Tineoidea</taxon>
        <taxon>Psychidae</taxon>
        <taxon>Oiketicinae</taxon>
        <taxon>Eumeta</taxon>
    </lineage>
</organism>
<proteinExistence type="predicted"/>
<dbReference type="Proteomes" id="UP000299102">
    <property type="component" value="Unassembled WGS sequence"/>
</dbReference>
<evidence type="ECO:0000313" key="1">
    <source>
        <dbReference type="EMBL" id="GBP46739.1"/>
    </source>
</evidence>
<reference evidence="1 2" key="1">
    <citation type="journal article" date="2019" name="Commun. Biol.">
        <title>The bagworm genome reveals a unique fibroin gene that provides high tensile strength.</title>
        <authorList>
            <person name="Kono N."/>
            <person name="Nakamura H."/>
            <person name="Ohtoshi R."/>
            <person name="Tomita M."/>
            <person name="Numata K."/>
            <person name="Arakawa K."/>
        </authorList>
    </citation>
    <scope>NUCLEOTIDE SEQUENCE [LARGE SCALE GENOMIC DNA]</scope>
</reference>